<feature type="compositionally biased region" description="Low complexity" evidence="1">
    <location>
        <begin position="582"/>
        <end position="595"/>
    </location>
</feature>
<evidence type="ECO:0000259" key="2">
    <source>
        <dbReference type="Pfam" id="PF15072"/>
    </source>
</evidence>
<dbReference type="InterPro" id="IPR028045">
    <property type="entry name" value="HROB"/>
</dbReference>
<feature type="compositionally biased region" description="Polar residues" evidence="1">
    <location>
        <begin position="27"/>
        <end position="59"/>
    </location>
</feature>
<accession>A0AAV4AT32</accession>
<proteinExistence type="predicted"/>
<evidence type="ECO:0000313" key="3">
    <source>
        <dbReference type="EMBL" id="GFO11500.1"/>
    </source>
</evidence>
<dbReference type="EMBL" id="BLXT01004322">
    <property type="protein sequence ID" value="GFO11500.1"/>
    <property type="molecule type" value="Genomic_DNA"/>
</dbReference>
<gene>
    <name evidence="3" type="ORF">PoB_003800500</name>
</gene>
<organism evidence="3 4">
    <name type="scientific">Plakobranchus ocellatus</name>
    <dbReference type="NCBI Taxonomy" id="259542"/>
    <lineage>
        <taxon>Eukaryota</taxon>
        <taxon>Metazoa</taxon>
        <taxon>Spiralia</taxon>
        <taxon>Lophotrochozoa</taxon>
        <taxon>Mollusca</taxon>
        <taxon>Gastropoda</taxon>
        <taxon>Heterobranchia</taxon>
        <taxon>Euthyneura</taxon>
        <taxon>Panpulmonata</taxon>
        <taxon>Sacoglossa</taxon>
        <taxon>Placobranchoidea</taxon>
        <taxon>Plakobranchidae</taxon>
        <taxon>Plakobranchus</taxon>
    </lineage>
</organism>
<protein>
    <submittedName>
        <fullName evidence="3">Chromosome 17 open reading frame 53</fullName>
    </submittedName>
</protein>
<dbReference type="Pfam" id="PF15072">
    <property type="entry name" value="HROB"/>
    <property type="match status" value="1"/>
</dbReference>
<feature type="region of interest" description="Disordered" evidence="1">
    <location>
        <begin position="578"/>
        <end position="597"/>
    </location>
</feature>
<feature type="domain" description="Homologous recombination OB-fold protein OB-fold" evidence="2">
    <location>
        <begin position="178"/>
        <end position="259"/>
    </location>
</feature>
<keyword evidence="4" id="KW-1185">Reference proteome</keyword>
<dbReference type="AlphaFoldDB" id="A0AAV4AT32"/>
<feature type="compositionally biased region" description="Low complexity" evidence="1">
    <location>
        <begin position="323"/>
        <end position="334"/>
    </location>
</feature>
<dbReference type="InterPro" id="IPR058570">
    <property type="entry name" value="HROB_OB"/>
</dbReference>
<name>A0AAV4AT32_9GAST</name>
<evidence type="ECO:0000256" key="1">
    <source>
        <dbReference type="SAM" id="MobiDB-lite"/>
    </source>
</evidence>
<dbReference type="GO" id="GO:0000725">
    <property type="term" value="P:recombinational repair"/>
    <property type="evidence" value="ECO:0007669"/>
    <property type="project" value="InterPro"/>
</dbReference>
<feature type="compositionally biased region" description="Acidic residues" evidence="1">
    <location>
        <begin position="1"/>
        <end position="16"/>
    </location>
</feature>
<dbReference type="Proteomes" id="UP000735302">
    <property type="component" value="Unassembled WGS sequence"/>
</dbReference>
<evidence type="ECO:0000313" key="4">
    <source>
        <dbReference type="Proteomes" id="UP000735302"/>
    </source>
</evidence>
<feature type="region of interest" description="Disordered" evidence="1">
    <location>
        <begin position="323"/>
        <end position="342"/>
    </location>
</feature>
<dbReference type="PANTHER" id="PTHR14523:SF1">
    <property type="entry name" value="HOMOLOGOUS RECOMBINATION OB-FOLD PROTEIN"/>
    <property type="match status" value="1"/>
</dbReference>
<sequence>MFEIPDDDDFWDDFAFEDSSPSKDNDTNSPVPDSCQFESETNSRKASGNDSGLKSSMTTHHGEPKAAPEIPGVPGRKRSERKFPGPAGLLPAMPANGSLSSCAVEPISTTASSLSKETASEEGFVLPASQAQVDDVCSLPQWKRMLQDLGDDAQTLLSKFSIKALLLRASRKMLSKGKVPLVFGVMENLDMQGADASFVIRDETGKMKGSLHKDLIQDPGTALQVGCVLILRQVSVISPSSRTHYLNVTPGNVVFVYSSAQDASVKRNAWPLSPIVSSHPEPSINDSTSSSSLKEIIEESERELAQSLKNLYNKCSGRISASVSSGSQVPSQPGNRFSSPQLFTSNISYNPRPIRGLHNRLMRPLTNFRPLHTSGPLGCRPVHQFQNGCSSESRLPSIKSTCAALVTKQQLPGTFDSGLLPHAAAGARGYMISGDVAVRQKCKPPGSPAKSDLKCAKGINQNCDKSASSKPFNFECDFFEETEDRELLQFCDESLIDNENFASDRNNRVGISAQKGFEPHQQSNMSNPLRSTSNVLSEVFRDCLNENGNSNENNKHVDNNLPDNKGFQVKSASGRTFTFKRSFPSPNPSNFSFNSPKRKCVMDQNLSKLGSEMSQQNRTLPVLDGNPRTLDSDIRTQSTLINSTEVCKQNDNGQRDSRIQLGQVTVQAPVSSSTHHTDALASWDDGKSANLPKFIYLYDPFSQSKSLSSKSLKNRIKTKYLNRIRVAEV</sequence>
<dbReference type="PANTHER" id="PTHR14523">
    <property type="entry name" value="UNCHARACTERIZED PROTEIN C17ORF53 HOMOLOG"/>
    <property type="match status" value="1"/>
</dbReference>
<feature type="region of interest" description="Disordered" evidence="1">
    <location>
        <begin position="1"/>
        <end position="89"/>
    </location>
</feature>
<comment type="caution">
    <text evidence="3">The sequence shown here is derived from an EMBL/GenBank/DDBJ whole genome shotgun (WGS) entry which is preliminary data.</text>
</comment>
<reference evidence="3 4" key="1">
    <citation type="journal article" date="2021" name="Elife">
        <title>Chloroplast acquisition without the gene transfer in kleptoplastic sea slugs, Plakobranchus ocellatus.</title>
        <authorList>
            <person name="Maeda T."/>
            <person name="Takahashi S."/>
            <person name="Yoshida T."/>
            <person name="Shimamura S."/>
            <person name="Takaki Y."/>
            <person name="Nagai Y."/>
            <person name="Toyoda A."/>
            <person name="Suzuki Y."/>
            <person name="Arimoto A."/>
            <person name="Ishii H."/>
            <person name="Satoh N."/>
            <person name="Nishiyama T."/>
            <person name="Hasebe M."/>
            <person name="Maruyama T."/>
            <person name="Minagawa J."/>
            <person name="Obokata J."/>
            <person name="Shigenobu S."/>
        </authorList>
    </citation>
    <scope>NUCLEOTIDE SEQUENCE [LARGE SCALE GENOMIC DNA]</scope>
</reference>